<accession>A0A1X9SFZ6</accession>
<feature type="transmembrane region" description="Helical" evidence="1">
    <location>
        <begin position="9"/>
        <end position="26"/>
    </location>
</feature>
<keyword evidence="1" id="KW-1133">Transmembrane helix</keyword>
<evidence type="ECO:0000313" key="3">
    <source>
        <dbReference type="Proteomes" id="UP000222741"/>
    </source>
</evidence>
<organism evidence="2 3">
    <name type="scientific">Bacillus phage Flapjack</name>
    <dbReference type="NCBI Taxonomy" id="1983465"/>
    <lineage>
        <taxon>Viruses</taxon>
        <taxon>Duplodnaviria</taxon>
        <taxon>Heunggongvirae</taxon>
        <taxon>Uroviricota</taxon>
        <taxon>Caudoviricetes</taxon>
        <taxon>Herelleviridae</taxon>
        <taxon>Bastillevirinae</taxon>
        <taxon>Bequatrovirus</taxon>
        <taxon>Bequatrovirus spock</taxon>
    </lineage>
</organism>
<reference evidence="3" key="1">
    <citation type="submission" date="2017-04" db="EMBL/GenBank/DDBJ databases">
        <authorList>
            <person name="Abille Z."/>
            <person name="Afsharjavan R."/>
            <person name="Alms C.E."/>
            <person name="Anil A."/>
            <person name="Azuma E.A."/>
            <person name="Boateng D."/>
            <person name="Bowden K.V."/>
            <person name="Bui Q."/>
            <person name="Callaghan K.D."/>
            <person name="Canova P.N."/>
            <person name="Carter A.-G.V."/>
            <person name="Carty B."/>
            <person name="Choudhary A."/>
            <person name="Chugh K."/>
            <person name="Clark C.B."/>
            <person name="Clark J."/>
            <person name="Cortez R."/>
            <person name="Dalwadi R.M."/>
            <person name="Daou G."/>
            <person name="Das M."/>
            <person name="Dasari S."/>
            <person name="Davis E.H."/>
            <person name="Defreitas N."/>
            <person name="Demirji J."/>
            <person name="Endres C."/>
            <person name="Fakhar S."/>
            <person name="Feeley N."/>
            <person name="Flores D.C."/>
            <person name="Fowler A.R."/>
            <person name="George T."/>
            <person name="Greis H.L."/>
            <person name="Groleau D.L."/>
            <person name="Gulati J.K."/>
            <person name="Guzman W."/>
            <person name="Hallworth A.N."/>
            <person name="Hariri A."/>
            <person name="Haya V.N."/>
            <person name="Hoffman A.K."/>
            <person name="Horne B."/>
            <person name="Howard T."/>
            <person name="Iglesia A.J."/>
            <person name="Ijezie O.D."/>
            <person name="Incognito N.A."/>
            <person name="Inen J.A."/>
            <person name="Jaiswal A."/>
            <person name="Jezek R.A."/>
            <person name="Kawa A.C."/>
            <person name="Khan F."/>
            <person name="Khin A.C."/>
            <person name="Knapo J."/>
            <person name="Kong A.S."/>
            <person name="Le B.Q."/>
            <person name="Le Q.M."/>
            <person name="Le T.-H.M."/>
            <person name="Lee M."/>
            <person name="Lockwood J.L."/>
            <person name="Loto-Rojas G.S."/>
            <person name="Mantzavinos A."/>
            <person name="Martinez D.R."/>
            <person name="Meadows A.R."/>
            <person name="Mehr S."/>
            <person name="Mellon M.N."/>
            <person name="Memon S."/>
            <person name="Miller B."/>
            <person name="Min S."/>
            <person name="Mitchell L.M."/>
            <person name="Mohamed I.R."/>
            <person name="Mohammed F.O."/>
            <person name="More S."/>
            <person name="Muntaha S."/>
            <person name="Nadeem I."/>
            <person name="Ndjeumen-Njinguet A.S."/>
            <person name="Ng P."/>
            <person name="Ngu V.E."/>
            <person name="Nguyen B.N."/>
            <person name="OHern C.T."/>
            <person name="Oboh U.S."/>
            <person name="Pagano C.W."/>
            <person name="Panakal P.R."/>
            <person name="Park D.A."/>
            <person name="Parsana D."/>
            <person name="Patel P."/>
            <person name="Patel V.S."/>
            <person name="Patwardhan V.M."/>
            <person name="Pawar S.D."/>
            <person name="Payne V.R."/>
            <person name="Petricel I.M."/>
            <person name="Phillips C."/>
            <person name="Puglisi K.M."/>
            <person name="Ramaprasad G."/>
            <person name="Raza A.S."/>
            <person name="Rivera-Oven A.G."/>
            <person name="Robins E."/>
            <person name="Roeun D.C."/>
            <person name="Rostovtseva N."/>
            <person name="Sadat M."/>
            <person name="Seas A."/>
            <person name="So E.J."/>
            <person name="Sogbesan C."/>
            <person name="Strumsky L.A."/>
            <person name="Sun J.L."/>
            <person name="Sutherland H.J."/>
            <person name="Tchakounte I."/>
            <person name="Tewell J.R."/>
            <person name="Thapa D.J."/>
            <person name="Tkach Y."/>
            <person name="Tran C.D."/>
            <person name="Tran V."/>
            <person name="Vithayathil T."/>
            <person name="Vivekanandan A."/>
            <person name="Wang S.R."/>
            <person name="White E."/>
            <person name="Yang A.L."/>
            <person name="Ye D.T."/>
            <person name="Yirenkyi M."/>
            <person name="Zarb J.S."/>
            <person name="Zhang S."/>
            <person name="Zhou M.T."/>
            <person name="Cao A."/>
            <person name="Nguyen K.M."/>
            <person name="Patel K."/>
            <person name="Patel P."/>
            <person name="Pennington E."/>
            <person name="Sendze O."/>
            <person name="Zahangir S."/>
            <person name="Correa-Mendez M."/>
            <person name="Fabian M.F."/>
            <person name="Liu S."/>
            <person name="Jethmalani Y."/>
            <person name="Nunn R."/>
            <person name="Prakash A."/>
            <person name="Louise T."/>
            <person name="Russell D.A."/>
            <person name="Hatfull G.F."/>
            <person name="Erill I."/>
            <person name="Caruso S.M."/>
        </authorList>
    </citation>
    <scope>NUCLEOTIDE SEQUENCE [LARGE SCALE GENOMIC DNA]</scope>
</reference>
<protein>
    <submittedName>
        <fullName evidence="2">Uncharacterized protein</fullName>
    </submittedName>
</protein>
<gene>
    <name evidence="2" type="ORF">FLAPJACK_36</name>
</gene>
<feature type="transmembrane region" description="Helical" evidence="1">
    <location>
        <begin position="38"/>
        <end position="57"/>
    </location>
</feature>
<keyword evidence="1" id="KW-0472">Membrane</keyword>
<evidence type="ECO:0000256" key="1">
    <source>
        <dbReference type="SAM" id="Phobius"/>
    </source>
</evidence>
<proteinExistence type="predicted"/>
<name>A0A1X9SFZ6_9CAUD</name>
<evidence type="ECO:0000313" key="2">
    <source>
        <dbReference type="EMBL" id="ARQ94950.1"/>
    </source>
</evidence>
<dbReference type="Proteomes" id="UP000222741">
    <property type="component" value="Segment"/>
</dbReference>
<sequence>MRDKVKNNIIRYTGIALGTIAFRYAWEFYNSTVDNKTLIVSLFVFAAIAVNFIAALLNTGLENNKK</sequence>
<keyword evidence="1" id="KW-0812">Transmembrane</keyword>
<dbReference type="EMBL" id="KY888882">
    <property type="protein sequence ID" value="ARQ94950.1"/>
    <property type="molecule type" value="Genomic_DNA"/>
</dbReference>